<name>A0DGU2_PARTE</name>
<protein>
    <submittedName>
        <fullName evidence="1">Uncharacterized protein</fullName>
    </submittedName>
</protein>
<keyword evidence="2" id="KW-1185">Reference proteome</keyword>
<evidence type="ECO:0000313" key="2">
    <source>
        <dbReference type="Proteomes" id="UP000000600"/>
    </source>
</evidence>
<dbReference type="OrthoDB" id="299949at2759"/>
<dbReference type="InParanoid" id="A0DGU2"/>
<evidence type="ECO:0000313" key="1">
    <source>
        <dbReference type="EMBL" id="CAK82259.1"/>
    </source>
</evidence>
<sequence>MSYSQEFSPLSMKEEMFFKNETESTSLEQQLQIANEKVNSLMQYQQQLRYFVHQYPSEELEHLHYKYSEAQQENEILSSQHTQGPDEIKFLNCVLDMVRVCHPSDKQITLKYAWKWLKYVVDDYIELRKRNKSSNSQCEVFKNPKKDSIVVGDLLRKNCQVAESQYLKHSKCHN</sequence>
<dbReference type="KEGG" id="ptm:GSPATT00002388001"/>
<dbReference type="Proteomes" id="UP000000600">
    <property type="component" value="Unassembled WGS sequence"/>
</dbReference>
<accession>A0DGU2</accession>
<dbReference type="HOGENOM" id="CLU_1605870_0_0_1"/>
<dbReference type="OMA" id="SNSQCEV"/>
<dbReference type="RefSeq" id="XP_001449656.1">
    <property type="nucleotide sequence ID" value="XM_001449619.1"/>
</dbReference>
<dbReference type="EMBL" id="CT868429">
    <property type="protein sequence ID" value="CAK82259.1"/>
    <property type="molecule type" value="Genomic_DNA"/>
</dbReference>
<dbReference type="GeneID" id="5035441"/>
<reference evidence="1 2" key="1">
    <citation type="journal article" date="2006" name="Nature">
        <title>Global trends of whole-genome duplications revealed by the ciliate Paramecium tetraurelia.</title>
        <authorList>
            <consortium name="Genoscope"/>
            <person name="Aury J.-M."/>
            <person name="Jaillon O."/>
            <person name="Duret L."/>
            <person name="Noel B."/>
            <person name="Jubin C."/>
            <person name="Porcel B.M."/>
            <person name="Segurens B."/>
            <person name="Daubin V."/>
            <person name="Anthouard V."/>
            <person name="Aiach N."/>
            <person name="Arnaiz O."/>
            <person name="Billaut A."/>
            <person name="Beisson J."/>
            <person name="Blanc I."/>
            <person name="Bouhouche K."/>
            <person name="Camara F."/>
            <person name="Duharcourt S."/>
            <person name="Guigo R."/>
            <person name="Gogendeau D."/>
            <person name="Katinka M."/>
            <person name="Keller A.-M."/>
            <person name="Kissmehl R."/>
            <person name="Klotz C."/>
            <person name="Koll F."/>
            <person name="Le Moue A."/>
            <person name="Lepere C."/>
            <person name="Malinsky S."/>
            <person name="Nowacki M."/>
            <person name="Nowak J.K."/>
            <person name="Plattner H."/>
            <person name="Poulain J."/>
            <person name="Ruiz F."/>
            <person name="Serrano V."/>
            <person name="Zagulski M."/>
            <person name="Dessen P."/>
            <person name="Betermier M."/>
            <person name="Weissenbach J."/>
            <person name="Scarpelli C."/>
            <person name="Schachter V."/>
            <person name="Sperling L."/>
            <person name="Meyer E."/>
            <person name="Cohen J."/>
            <person name="Wincker P."/>
        </authorList>
    </citation>
    <scope>NUCLEOTIDE SEQUENCE [LARGE SCALE GENOMIC DNA]</scope>
    <source>
        <strain evidence="1 2">Stock d4-2</strain>
    </source>
</reference>
<gene>
    <name evidence="1" type="ORF">GSPATT00002388001</name>
</gene>
<proteinExistence type="predicted"/>
<organism evidence="1 2">
    <name type="scientific">Paramecium tetraurelia</name>
    <dbReference type="NCBI Taxonomy" id="5888"/>
    <lineage>
        <taxon>Eukaryota</taxon>
        <taxon>Sar</taxon>
        <taxon>Alveolata</taxon>
        <taxon>Ciliophora</taxon>
        <taxon>Intramacronucleata</taxon>
        <taxon>Oligohymenophorea</taxon>
        <taxon>Peniculida</taxon>
        <taxon>Parameciidae</taxon>
        <taxon>Paramecium</taxon>
    </lineage>
</organism>
<dbReference type="AlphaFoldDB" id="A0DGU2"/>